<evidence type="ECO:0000313" key="1">
    <source>
        <dbReference type="EMBL" id="ARF11082.1"/>
    </source>
</evidence>
<organism evidence="1">
    <name type="scientific">Hokovirus HKV1</name>
    <dbReference type="NCBI Taxonomy" id="1977638"/>
    <lineage>
        <taxon>Viruses</taxon>
        <taxon>Varidnaviria</taxon>
        <taxon>Bamfordvirae</taxon>
        <taxon>Nucleocytoviricota</taxon>
        <taxon>Megaviricetes</taxon>
        <taxon>Imitervirales</taxon>
        <taxon>Mimiviridae</taxon>
        <taxon>Klosneuvirinae</taxon>
        <taxon>Hokovirus</taxon>
    </lineage>
</organism>
<dbReference type="EMBL" id="KY684106">
    <property type="protein sequence ID" value="ARF11082.1"/>
    <property type="molecule type" value="Genomic_DNA"/>
</dbReference>
<proteinExistence type="predicted"/>
<protein>
    <submittedName>
        <fullName evidence="1">Uncharacterized protein</fullName>
    </submittedName>
</protein>
<sequence length="276" mass="31496">MALVFAYDLPKNLNESCKVVSRKDTFETENSNLYNISKFSGTVAKLLHYGNLVIVDDPDSFITKNNKNELLGNIYRKTDAKFNIYCCSKNIINNICYKKYDLINDVNDLIISNHLATKQVKYTGGINASFDNNTGHITTFYGISCPKEKEISSFINNLLPQLNYNFQGQKINIETSNDNINFKAGGSVVYVPELINVFNNYDPEKQMFNVQKPHITCNTTIKAVLSTEIINMFEKGISSFMLKDIEPNTKQILYIRLVRDNDVSVKLTSYYSYLLD</sequence>
<accession>A0A1V0SH85</accession>
<name>A0A1V0SH85_9VIRU</name>
<gene>
    <name evidence="1" type="ORF">Hokovirus_4_56</name>
</gene>
<reference evidence="1" key="1">
    <citation type="journal article" date="2017" name="Science">
        <title>Giant viruses with an expanded complement of translation system components.</title>
        <authorList>
            <person name="Schulz F."/>
            <person name="Yutin N."/>
            <person name="Ivanova N.N."/>
            <person name="Ortega D.R."/>
            <person name="Lee T.K."/>
            <person name="Vierheilig J."/>
            <person name="Daims H."/>
            <person name="Horn M."/>
            <person name="Wagner M."/>
            <person name="Jensen G.J."/>
            <person name="Kyrpides N.C."/>
            <person name="Koonin E.V."/>
            <person name="Woyke T."/>
        </authorList>
    </citation>
    <scope>NUCLEOTIDE SEQUENCE</scope>
    <source>
        <strain evidence="1">HKV1</strain>
    </source>
</reference>